<feature type="compositionally biased region" description="Basic and acidic residues" evidence="1">
    <location>
        <begin position="345"/>
        <end position="356"/>
    </location>
</feature>
<feature type="compositionally biased region" description="Polar residues" evidence="1">
    <location>
        <begin position="1193"/>
        <end position="1207"/>
    </location>
</feature>
<feature type="region of interest" description="Disordered" evidence="1">
    <location>
        <begin position="1790"/>
        <end position="1823"/>
    </location>
</feature>
<feature type="compositionally biased region" description="Low complexity" evidence="1">
    <location>
        <begin position="184"/>
        <end position="205"/>
    </location>
</feature>
<feature type="compositionally biased region" description="Polar residues" evidence="1">
    <location>
        <begin position="1904"/>
        <end position="1934"/>
    </location>
</feature>
<protein>
    <submittedName>
        <fullName evidence="2">Uncharacterized protein</fullName>
    </submittedName>
</protein>
<feature type="region of interest" description="Disordered" evidence="1">
    <location>
        <begin position="319"/>
        <end position="357"/>
    </location>
</feature>
<proteinExistence type="predicted"/>
<sequence length="2654" mass="282559">MPADVSALVAQMNETLAEIHATVAALNDSDHDAKLDALEQERDAAVQALQAAFEREAEELENRRRAEDEEIAEKRRLEDEEIAARRRREDEERAEAKARADEEMKTKLEADAREVEEQADGKMDEVEAEAQRMIEDGERRLAELEEKRKEINRMIDEQMRAPLPTAPARPRRARGDRNSRMIPVAAAGAGAGVAAAAAAAGVAAVNSKPSAPETEEAAQSSDNNDVKAPETTEAARGLDVQDAKAADDTPEVAAPEVAKDKEVAVEEAKAEEDETTETKAVLEPVEEAQQETKTLVTDLIQAKAVDESEGDVIEAKDLDAAATEEPVATESIQAKNVSELEEEVLQPRDLDAEATKESLVTESIQAKHLVEPEEEVLEPKDLDAQVTKEPHVDNLSAVPTAEDHASSTTGTSTDTSSRAVSVGTAGTSVLSEEEEEIHPVDVTAGKADKQAENDASEQLRETEASGTEKKSFFGSWGSKMKSLVAREQQQQANKSEADTGNVQGSRDMTIPADAEIVPKDVTLGEQATAEPSVSTVNLIQEEEEEAVFVIKNLDEEATVNKVEVSETPVADEPQVPETTVSVKQSEIATEPAVEHLDGATLAVKTVEDEEVQDLKEEIVIRDLDADYKESELPKEIHGDAAIPKPEETVLAATSDTHVSGKGQDSDIVEPGTAKSEVDTSPHEIIDGKDDAKVETKDVDSNSDELESSAPDASHSKADEPAAKPGLDDDKTPDTAHDDDHDKYDNEVTKPTASEETQSADAVSTHADDLEDRPEAVGSQIVPTPVRPNEQVDEPESSEPEPITADAASVQASNVPAEEAHGPNGEHVVAAQTAPTSQGFPAPQDATNHASERPSGLDVDGTSGAESESEAKAATMIALKDSSDVLKAAEENVSTHGDSDLVEEAKNMTISSQSPVATPVEDQLVVDDKMKAEEFNLGPALAANEVVTVSETSLLEDDKMAVQNFESKSTIDKLEDVAHDDQVSEKVEEDKIVPVEEPAAISTEASASTAPATSPASEEDINDEKPSSASANLQAELSAAEDKEESVPDLDEDTTLRSDNSAEESMLLQDHMSENHVAPQVANGSGPDDFSISEFQEPMLDDFAPVSKSLADDATSDSARPRTPSSEGSTSPRTNQPPSPPTFPATEPSRARHMSNAAIPGAMSSGPANTTQTVEVRSRPESERFSPFTPIPGTMSSGVANTTQTVTVSSRPISSHLSPSTPIPGTMSTGSSSPSFGRVPTPMSATRPALQIPSQLDSAPRGAMLDYIANDPTPVGGPQTFVLGPTPTTPIGDRRGRAKHSRGPSTAAAELITPIEQEPLSAIESEKGGAVEDHPGPAVQETAKETVEAAQPEMQNTVGQTPVSPVKPSALGSSLADELSQASLDGQGGMLGTDDEYTPVDREEHHDDGQDAFRGDDNHSEYDFRGQATPQQQSFRGEEQVHDTAAHDTAAEVVEQQVSDKPDGEKADSAEPSGVGADTGAVDAVLGESLSRPETPVAPVSVAHAAEQEQKPVHAEAEVSAKDEVAANLVDAEKSAPAPTPAPAAEPASEPASAKEQPAVSAQTHPSYDGSEHAESVSAHEPQAQVEPTAPARPSHDKLSLEPGHYASGEASEDDFVTPMQSTAAASLYSSPVEHAHAVAEGMATVDGAHNLFDDETDEESLAHSPVDVAEAQAQNAAAPTSAPLEKTEEVKDTLPKEKEVPAVLAPVPDPVDAFEQRILQHSPEYFPQSPVFSLPAESSGAEKSAVEAETESQKSLEAPVNLDVAAARQMTPLLVPTNLADHMHDISPLALRQESPMTPRKGLADSRHAPKETAETPLRYSMAESTPQTSFFELHKEQLSGHENEMPHHEPMSWLQGSEAEHPSFASHSRENSTASAHQQEEHGQSQTPEEQEADPSMYAPRDVTNNPWHSRNDSVPMSMHSQTTLSSAPSSPIHSALARDNREPVIRESWPAVPGQHQEYLAGMGAGASLDYSNRPRNYSQATTDYGRSRNVSEVSNFDPFGPSSQKSSARESFQSSNSGVQNKPLPSAPAAVAANHRNSVGAGSSPGSIFQRMRSVFEKPAAEADGSTEPLSRSRPVSGVFVPVKASPRPAGNLDSAGTIREAGNRNSFVLDAAPKKSPGIASYDLNKGYYYDDPSYGREENENEPCFTRPVAGCERERAAAAQAGTPLAARAREDAINQPGRTVASDTNPVARSVLSPADSLAGLCYSSSLTTSDPVTRSVLVMQLTATKIDATACDAAPDDELAPLIPPRSPLRTPSASPLIPPRSPLRTPFASPSLPAWSPPSRTQSPLFGPPSRQLVDTNDEDDMFTPIPPLSPRRTPSASSIRPPRSLRRLSPVIELPTRALFMDDFSPGPAIPPKSPYRTPSPSLYTPMPSPMSSPIPSPLRTRRSTGLDVPAALFHGSLTSLVSEGPPIIPPRSPNRSPNASYVALPLPLSPPPSPPPAPVTKVTIISIIREEVPIDLDPSTASSRTRQTARRQHVLTRTLGYRDLLRSSSTTTTASHSSSPSAAAAGSDKVKFSQRSSSSTTTTTPTNTSSSSHAASPESLHRASPDSARPGGKTARKTPKRDSVARIAWLWAEGWRARLRGGGDVVERARWEWKLEDEGARYQKEARVTAAHGRRDEGIVNRDGDEVVGRRASRKSVRWAKDC</sequence>
<feature type="region of interest" description="Disordered" evidence="1">
    <location>
        <begin position="152"/>
        <end position="290"/>
    </location>
</feature>
<name>L7JHV2_PYRO1</name>
<feature type="compositionally biased region" description="Basic and acidic residues" evidence="1">
    <location>
        <begin position="622"/>
        <end position="638"/>
    </location>
</feature>
<gene>
    <name evidence="2" type="ORF">OOW_P131scaffold00293g4</name>
</gene>
<feature type="compositionally biased region" description="Low complexity" evidence="1">
    <location>
        <begin position="2498"/>
        <end position="2518"/>
    </location>
</feature>
<feature type="compositionally biased region" description="Polar residues" evidence="1">
    <location>
        <begin position="1973"/>
        <end position="1997"/>
    </location>
</feature>
<feature type="compositionally biased region" description="Polar residues" evidence="1">
    <location>
        <begin position="1165"/>
        <end position="1174"/>
    </location>
</feature>
<feature type="region of interest" description="Disordered" evidence="1">
    <location>
        <begin position="2467"/>
        <end position="2572"/>
    </location>
</feature>
<feature type="compositionally biased region" description="Low complexity" evidence="1">
    <location>
        <begin position="995"/>
        <end position="1015"/>
    </location>
</feature>
<feature type="compositionally biased region" description="Low complexity" evidence="1">
    <location>
        <begin position="1208"/>
        <end position="1236"/>
    </location>
</feature>
<feature type="compositionally biased region" description="Basic and acidic residues" evidence="1">
    <location>
        <begin position="1323"/>
        <end position="1334"/>
    </location>
</feature>
<evidence type="ECO:0000313" key="2">
    <source>
        <dbReference type="EMBL" id="ELQ67792.1"/>
    </source>
</evidence>
<accession>L7JHV2</accession>
<feature type="compositionally biased region" description="Basic and acidic residues" evidence="1">
    <location>
        <begin position="1802"/>
        <end position="1814"/>
    </location>
</feature>
<feature type="region of interest" description="Disordered" evidence="1">
    <location>
        <begin position="972"/>
        <end position="1618"/>
    </location>
</feature>
<feature type="compositionally biased region" description="Low complexity" evidence="1">
    <location>
        <begin position="1544"/>
        <end position="1558"/>
    </location>
</feature>
<feature type="compositionally biased region" description="Polar residues" evidence="1">
    <location>
        <begin position="832"/>
        <end position="848"/>
    </location>
</feature>
<feature type="compositionally biased region" description="Basic and acidic residues" evidence="1">
    <location>
        <begin position="675"/>
        <end position="699"/>
    </location>
</feature>
<feature type="region of interest" description="Disordered" evidence="1">
    <location>
        <begin position="564"/>
        <end position="584"/>
    </location>
</feature>
<feature type="region of interest" description="Disordered" evidence="1">
    <location>
        <begin position="1734"/>
        <end position="1756"/>
    </location>
</feature>
<feature type="compositionally biased region" description="Basic and acidic residues" evidence="1">
    <location>
        <begin position="257"/>
        <end position="268"/>
    </location>
</feature>
<feature type="compositionally biased region" description="Basic and acidic residues" evidence="1">
    <location>
        <begin position="1457"/>
        <end position="1468"/>
    </location>
</feature>
<feature type="region of interest" description="Disordered" evidence="1">
    <location>
        <begin position="1973"/>
        <end position="2034"/>
    </location>
</feature>
<feature type="compositionally biased region" description="Basic and acidic residues" evidence="1">
    <location>
        <begin position="1505"/>
        <end position="1524"/>
    </location>
</feature>
<feature type="compositionally biased region" description="Polar residues" evidence="1">
    <location>
        <begin position="2004"/>
        <end position="2023"/>
    </location>
</feature>
<feature type="region of interest" description="Disordered" evidence="1">
    <location>
        <begin position="387"/>
        <end position="507"/>
    </location>
</feature>
<feature type="compositionally biased region" description="Acidic residues" evidence="1">
    <location>
        <begin position="1041"/>
        <end position="1052"/>
    </location>
</feature>
<feature type="compositionally biased region" description="Polar residues" evidence="1">
    <location>
        <begin position="748"/>
        <end position="761"/>
    </location>
</feature>
<feature type="compositionally biased region" description="Polar residues" evidence="1">
    <location>
        <begin position="487"/>
        <end position="506"/>
    </location>
</feature>
<feature type="compositionally biased region" description="Basic and acidic residues" evidence="1">
    <location>
        <begin position="713"/>
        <end position="747"/>
    </location>
</feature>
<feature type="region of interest" description="Disordered" evidence="1">
    <location>
        <begin position="2245"/>
        <end position="2333"/>
    </location>
</feature>
<feature type="compositionally biased region" description="Low complexity" evidence="1">
    <location>
        <begin position="406"/>
        <end position="417"/>
    </location>
</feature>
<feature type="compositionally biased region" description="Basic and acidic residues" evidence="1">
    <location>
        <begin position="972"/>
        <end position="993"/>
    </location>
</feature>
<feature type="compositionally biased region" description="Low complexity" evidence="1">
    <location>
        <begin position="2527"/>
        <end position="2543"/>
    </location>
</feature>
<feature type="compositionally biased region" description="Basic and acidic residues" evidence="1">
    <location>
        <begin position="1435"/>
        <end position="1449"/>
    </location>
</feature>
<feature type="compositionally biased region" description="Polar residues" evidence="1">
    <location>
        <begin position="1352"/>
        <end position="1362"/>
    </location>
</feature>
<reference evidence="2" key="1">
    <citation type="journal article" date="2012" name="PLoS Genet.">
        <title>Comparative analysis of the genomes of two field isolates of the rice blast fungus Magnaporthe oryzae.</title>
        <authorList>
            <person name="Xue M."/>
            <person name="Yang J."/>
            <person name="Li Z."/>
            <person name="Hu S."/>
            <person name="Yao N."/>
            <person name="Dean R.A."/>
            <person name="Zhao W."/>
            <person name="Shen M."/>
            <person name="Zhang H."/>
            <person name="Li C."/>
            <person name="Liu L."/>
            <person name="Cao L."/>
            <person name="Xu X."/>
            <person name="Xing Y."/>
            <person name="Hsiang T."/>
            <person name="Zhang Z."/>
            <person name="Xu J.R."/>
            <person name="Peng Y.L."/>
        </authorList>
    </citation>
    <scope>NUCLEOTIDE SEQUENCE [LARGE SCALE GENOMIC DNA]</scope>
    <source>
        <strain evidence="2">P131</strain>
    </source>
</reference>
<feature type="compositionally biased region" description="Low complexity" evidence="1">
    <location>
        <begin position="2320"/>
        <end position="2333"/>
    </location>
</feature>
<feature type="compositionally biased region" description="Low complexity" evidence="1">
    <location>
        <begin position="2275"/>
        <end position="2288"/>
    </location>
</feature>
<evidence type="ECO:0000256" key="1">
    <source>
        <dbReference type="SAM" id="MobiDB-lite"/>
    </source>
</evidence>
<feature type="compositionally biased region" description="Basic and acidic residues" evidence="1">
    <location>
        <begin position="446"/>
        <end position="471"/>
    </location>
</feature>
<feature type="compositionally biased region" description="Basic and acidic residues" evidence="1">
    <location>
        <begin position="1398"/>
        <end position="1423"/>
    </location>
</feature>
<organism>
    <name type="scientific">Pyricularia oryzae (strain P131)</name>
    <name type="common">Rice blast fungus</name>
    <name type="synonym">Magnaporthe oryzae</name>
    <dbReference type="NCBI Taxonomy" id="1143193"/>
    <lineage>
        <taxon>Eukaryota</taxon>
        <taxon>Fungi</taxon>
        <taxon>Dikarya</taxon>
        <taxon>Ascomycota</taxon>
        <taxon>Pezizomycotina</taxon>
        <taxon>Sordariomycetes</taxon>
        <taxon>Sordariomycetidae</taxon>
        <taxon>Magnaporthales</taxon>
        <taxon>Pyriculariaceae</taxon>
        <taxon>Pyricularia</taxon>
    </lineage>
</organism>
<feature type="region of interest" description="Disordered" evidence="1">
    <location>
        <begin position="1840"/>
        <end position="1938"/>
    </location>
</feature>
<dbReference type="EMBL" id="JH794902">
    <property type="protein sequence ID" value="ELQ67792.1"/>
    <property type="molecule type" value="Genomic_DNA"/>
</dbReference>
<feature type="region of interest" description="Disordered" evidence="1">
    <location>
        <begin position="622"/>
        <end position="871"/>
    </location>
</feature>
<feature type="compositionally biased region" description="Basic and acidic residues" evidence="1">
    <location>
        <begin position="1840"/>
        <end position="1851"/>
    </location>
</feature>
<feature type="region of interest" description="Disordered" evidence="1">
    <location>
        <begin position="79"/>
        <end position="126"/>
    </location>
</feature>